<gene>
    <name evidence="2" type="ORF">ABLG96_21530</name>
</gene>
<proteinExistence type="inferred from homology"/>
<dbReference type="CDD" id="cd06558">
    <property type="entry name" value="crotonase-like"/>
    <property type="match status" value="1"/>
</dbReference>
<sequence length="269" mass="27606">MNVQDEQVRDRILVTVEGPVARITLNRPRQLNPLDLQMFVRLGDLIEQFDADPDVRVIVLGGAGGAFSSGIDLRSAGAAMAHPGAMPDGATIDAANFFTAAVLRGSTPVVAVVRGVAAGIGLSVALAADLVIAAESAYFLLAFSRIGLMPDGGATALVTSSVGRATAMRMALLADKLTAPDAAAAGLIAICVPDDEIDGCADGIVARLAVGPTAAYARTKQAINATAITDLEAALAREREGQLELLASSDFAHGLAAFAAKRTPTFRGR</sequence>
<dbReference type="InterPro" id="IPR014748">
    <property type="entry name" value="Enoyl-CoA_hydra_C"/>
</dbReference>
<reference evidence="2" key="1">
    <citation type="submission" date="2024-05" db="EMBL/GenBank/DDBJ databases">
        <authorList>
            <person name="Cai S.Y."/>
            <person name="Jin L.M."/>
            <person name="Li H.R."/>
        </authorList>
    </citation>
    <scope>NUCLEOTIDE SEQUENCE</scope>
    <source>
        <strain evidence="2">A5-74</strain>
    </source>
</reference>
<dbReference type="Gene3D" id="3.90.226.10">
    <property type="entry name" value="2-enoyl-CoA Hydratase, Chain A, domain 1"/>
    <property type="match status" value="1"/>
</dbReference>
<dbReference type="InterPro" id="IPR001753">
    <property type="entry name" value="Enoyl-CoA_hydra/iso"/>
</dbReference>
<dbReference type="GO" id="GO:0003824">
    <property type="term" value="F:catalytic activity"/>
    <property type="evidence" value="ECO:0007669"/>
    <property type="project" value="UniProtKB-ARBA"/>
</dbReference>
<dbReference type="PANTHER" id="PTHR43459:SF1">
    <property type="entry name" value="EG:BACN32G11.4 PROTEIN"/>
    <property type="match status" value="1"/>
</dbReference>
<protein>
    <submittedName>
        <fullName evidence="2">Enoyl-CoA hydratase-related protein</fullName>
    </submittedName>
</protein>
<name>A0AAU8DNG8_9ACTN</name>
<evidence type="ECO:0000313" key="2">
    <source>
        <dbReference type="EMBL" id="XCG63730.1"/>
    </source>
</evidence>
<dbReference type="InterPro" id="IPR029045">
    <property type="entry name" value="ClpP/crotonase-like_dom_sf"/>
</dbReference>
<dbReference type="RefSeq" id="WP_353649345.1">
    <property type="nucleotide sequence ID" value="NZ_CP159218.1"/>
</dbReference>
<organism evidence="2">
    <name type="scientific">Nakamurella sp. A5-74</name>
    <dbReference type="NCBI Taxonomy" id="3158264"/>
    <lineage>
        <taxon>Bacteria</taxon>
        <taxon>Bacillati</taxon>
        <taxon>Actinomycetota</taxon>
        <taxon>Actinomycetes</taxon>
        <taxon>Nakamurellales</taxon>
        <taxon>Nakamurellaceae</taxon>
        <taxon>Nakamurella</taxon>
    </lineage>
</organism>
<accession>A0AAU8DNG8</accession>
<dbReference type="PANTHER" id="PTHR43459">
    <property type="entry name" value="ENOYL-COA HYDRATASE"/>
    <property type="match status" value="1"/>
</dbReference>
<dbReference type="EMBL" id="CP159218">
    <property type="protein sequence ID" value="XCG63730.1"/>
    <property type="molecule type" value="Genomic_DNA"/>
</dbReference>
<comment type="similarity">
    <text evidence="1">Belongs to the enoyl-CoA hydratase/isomerase family.</text>
</comment>
<evidence type="ECO:0000256" key="1">
    <source>
        <dbReference type="ARBA" id="ARBA00005254"/>
    </source>
</evidence>
<dbReference type="Gene3D" id="1.10.12.10">
    <property type="entry name" value="Lyase 2-enoyl-coa Hydratase, Chain A, domain 2"/>
    <property type="match status" value="1"/>
</dbReference>
<dbReference type="Pfam" id="PF00378">
    <property type="entry name" value="ECH_1"/>
    <property type="match status" value="1"/>
</dbReference>
<dbReference type="AlphaFoldDB" id="A0AAU8DNG8"/>
<dbReference type="SUPFAM" id="SSF52096">
    <property type="entry name" value="ClpP/crotonase"/>
    <property type="match status" value="1"/>
</dbReference>